<dbReference type="AlphaFoldDB" id="A0AAN9EWG4"/>
<evidence type="ECO:0000313" key="3">
    <source>
        <dbReference type="Proteomes" id="UP001359559"/>
    </source>
</evidence>
<feature type="compositionally biased region" description="Basic and acidic residues" evidence="1">
    <location>
        <begin position="53"/>
        <end position="65"/>
    </location>
</feature>
<proteinExistence type="predicted"/>
<dbReference type="PANTHER" id="PTHR35726">
    <property type="entry name" value="GLUTAMIC ACID-RICH PROTEIN-LIKE"/>
    <property type="match status" value="1"/>
</dbReference>
<evidence type="ECO:0000313" key="2">
    <source>
        <dbReference type="EMBL" id="KAK7264576.1"/>
    </source>
</evidence>
<dbReference type="EMBL" id="JAYKXN010000008">
    <property type="protein sequence ID" value="KAK7264576.1"/>
    <property type="molecule type" value="Genomic_DNA"/>
</dbReference>
<sequence>MNSTRDVSPSLLLIEDSADSEEDSATPVGNNSEDDDDAESTCNCDTANMVEGDETHQDDKLRCGDEDGGNSTMWMSVEPLEEVEEAERRVGEVKVNVNQLEDRLFWETCMAVGYP</sequence>
<organism evidence="2 3">
    <name type="scientific">Clitoria ternatea</name>
    <name type="common">Butterfly pea</name>
    <dbReference type="NCBI Taxonomy" id="43366"/>
    <lineage>
        <taxon>Eukaryota</taxon>
        <taxon>Viridiplantae</taxon>
        <taxon>Streptophyta</taxon>
        <taxon>Embryophyta</taxon>
        <taxon>Tracheophyta</taxon>
        <taxon>Spermatophyta</taxon>
        <taxon>Magnoliopsida</taxon>
        <taxon>eudicotyledons</taxon>
        <taxon>Gunneridae</taxon>
        <taxon>Pentapetalae</taxon>
        <taxon>rosids</taxon>
        <taxon>fabids</taxon>
        <taxon>Fabales</taxon>
        <taxon>Fabaceae</taxon>
        <taxon>Papilionoideae</taxon>
        <taxon>50 kb inversion clade</taxon>
        <taxon>NPAAA clade</taxon>
        <taxon>indigoferoid/millettioid clade</taxon>
        <taxon>Phaseoleae</taxon>
        <taxon>Clitoria</taxon>
    </lineage>
</organism>
<feature type="region of interest" description="Disordered" evidence="1">
    <location>
        <begin position="1"/>
        <end position="72"/>
    </location>
</feature>
<comment type="caution">
    <text evidence="2">The sequence shown here is derived from an EMBL/GenBank/DDBJ whole genome shotgun (WGS) entry which is preliminary data.</text>
</comment>
<protein>
    <submittedName>
        <fullName evidence="2">Uncharacterized protein</fullName>
    </submittedName>
</protein>
<reference evidence="2 3" key="1">
    <citation type="submission" date="2024-01" db="EMBL/GenBank/DDBJ databases">
        <title>The genomes of 5 underutilized Papilionoideae crops provide insights into root nodulation and disease resistance.</title>
        <authorList>
            <person name="Yuan L."/>
        </authorList>
    </citation>
    <scope>NUCLEOTIDE SEQUENCE [LARGE SCALE GENOMIC DNA]</scope>
    <source>
        <strain evidence="2">LY-2023</strain>
        <tissue evidence="2">Leaf</tissue>
    </source>
</reference>
<evidence type="ECO:0000256" key="1">
    <source>
        <dbReference type="SAM" id="MobiDB-lite"/>
    </source>
</evidence>
<keyword evidence="3" id="KW-1185">Reference proteome</keyword>
<dbReference type="PANTHER" id="PTHR35726:SF5">
    <property type="match status" value="1"/>
</dbReference>
<dbReference type="Proteomes" id="UP001359559">
    <property type="component" value="Unassembled WGS sequence"/>
</dbReference>
<accession>A0AAN9EWG4</accession>
<gene>
    <name evidence="2" type="ORF">RJT34_32185</name>
</gene>
<name>A0AAN9EWG4_CLITE</name>